<feature type="non-terminal residue" evidence="1">
    <location>
        <position position="1"/>
    </location>
</feature>
<sequence>IRPLNFLKSKGYTFIHFGSGIGGTKDNKYADLDIPSQGWTGDEFIVVLTRTTMLLPFVDYIFSTNVRKRVLETFSKLTEIHRVKGPKFVFAHILSPHWPFVFGANGEMVPKYNTPLNYLQWIHKDLYVNQLIFINKKVKTLVDEIISKSKIPPIIILQADHGPYSILGENYWYFNKDEIGNEIGLRESFGILNAFYLPQVGNNLLYDSITPVNTFRVIFNNYFDTDYELLTDKTYFTHYKQPYIFINVTDKF</sequence>
<protein>
    <recommendedName>
        <fullName evidence="2">Sulfatase N-terminal domain-containing protein</fullName>
    </recommendedName>
</protein>
<name>X0TQM3_9ZZZZ</name>
<dbReference type="AlphaFoldDB" id="X0TQM3"/>
<proteinExistence type="predicted"/>
<gene>
    <name evidence="1" type="ORF">S01H1_03555</name>
</gene>
<dbReference type="InterPro" id="IPR017850">
    <property type="entry name" value="Alkaline_phosphatase_core_sf"/>
</dbReference>
<dbReference type="SUPFAM" id="SSF53649">
    <property type="entry name" value="Alkaline phosphatase-like"/>
    <property type="match status" value="1"/>
</dbReference>
<dbReference type="Gene3D" id="3.40.720.10">
    <property type="entry name" value="Alkaline Phosphatase, subunit A"/>
    <property type="match status" value="1"/>
</dbReference>
<dbReference type="EMBL" id="BARS01001928">
    <property type="protein sequence ID" value="GAF78430.1"/>
    <property type="molecule type" value="Genomic_DNA"/>
</dbReference>
<evidence type="ECO:0000313" key="1">
    <source>
        <dbReference type="EMBL" id="GAF78430.1"/>
    </source>
</evidence>
<accession>X0TQM3</accession>
<comment type="caution">
    <text evidence="1">The sequence shown here is derived from an EMBL/GenBank/DDBJ whole genome shotgun (WGS) entry which is preliminary data.</text>
</comment>
<organism evidence="1">
    <name type="scientific">marine sediment metagenome</name>
    <dbReference type="NCBI Taxonomy" id="412755"/>
    <lineage>
        <taxon>unclassified sequences</taxon>
        <taxon>metagenomes</taxon>
        <taxon>ecological metagenomes</taxon>
    </lineage>
</organism>
<reference evidence="1" key="1">
    <citation type="journal article" date="2014" name="Front. Microbiol.">
        <title>High frequency of phylogenetically diverse reductive dehalogenase-homologous genes in deep subseafloor sedimentary metagenomes.</title>
        <authorList>
            <person name="Kawai M."/>
            <person name="Futagami T."/>
            <person name="Toyoda A."/>
            <person name="Takaki Y."/>
            <person name="Nishi S."/>
            <person name="Hori S."/>
            <person name="Arai W."/>
            <person name="Tsubouchi T."/>
            <person name="Morono Y."/>
            <person name="Uchiyama I."/>
            <person name="Ito T."/>
            <person name="Fujiyama A."/>
            <person name="Inagaki F."/>
            <person name="Takami H."/>
        </authorList>
    </citation>
    <scope>NUCLEOTIDE SEQUENCE</scope>
    <source>
        <strain evidence="1">Expedition CK06-06</strain>
    </source>
</reference>
<evidence type="ECO:0008006" key="2">
    <source>
        <dbReference type="Google" id="ProtNLM"/>
    </source>
</evidence>